<dbReference type="InterPro" id="IPR004328">
    <property type="entry name" value="BRO1_dom"/>
</dbReference>
<dbReference type="Gene3D" id="1.25.40.280">
    <property type="entry name" value="alix/aip1 like domains"/>
    <property type="match status" value="1"/>
</dbReference>
<evidence type="ECO:0000313" key="5">
    <source>
        <dbReference type="EMBL" id="KAK4136453.1"/>
    </source>
</evidence>
<dbReference type="SMART" id="SM01041">
    <property type="entry name" value="BRO1"/>
    <property type="match status" value="1"/>
</dbReference>
<comment type="similarity">
    <text evidence="1">Belongs to the palC family.</text>
</comment>
<dbReference type="PROSITE" id="PS51180">
    <property type="entry name" value="BRO1"/>
    <property type="match status" value="1"/>
</dbReference>
<keyword evidence="6" id="KW-1185">Reference proteome</keyword>
<dbReference type="Proteomes" id="UP001304895">
    <property type="component" value="Unassembled WGS sequence"/>
</dbReference>
<dbReference type="AlphaFoldDB" id="A0AAN6UP34"/>
<gene>
    <name evidence="5" type="ORF">BT67DRAFT_397593</name>
</gene>
<reference evidence="5" key="2">
    <citation type="submission" date="2023-05" db="EMBL/GenBank/DDBJ databases">
        <authorList>
            <consortium name="Lawrence Berkeley National Laboratory"/>
            <person name="Steindorff A."/>
            <person name="Hensen N."/>
            <person name="Bonometti L."/>
            <person name="Westerberg I."/>
            <person name="Brannstrom I.O."/>
            <person name="Guillou S."/>
            <person name="Cros-Aarteil S."/>
            <person name="Calhoun S."/>
            <person name="Haridas S."/>
            <person name="Kuo A."/>
            <person name="Mondo S."/>
            <person name="Pangilinan J."/>
            <person name="Riley R."/>
            <person name="Labutti K."/>
            <person name="Andreopoulos B."/>
            <person name="Lipzen A."/>
            <person name="Chen C."/>
            <person name="Yanf M."/>
            <person name="Daum C."/>
            <person name="Ng V."/>
            <person name="Clum A."/>
            <person name="Ohm R."/>
            <person name="Martin F."/>
            <person name="Silar P."/>
            <person name="Natvig D."/>
            <person name="Lalanne C."/>
            <person name="Gautier V."/>
            <person name="Ament-Velasquez S.L."/>
            <person name="Kruys A."/>
            <person name="Hutchinson M.I."/>
            <person name="Powell A.J."/>
            <person name="Barry K."/>
            <person name="Miller A.N."/>
            <person name="Grigoriev I.V."/>
            <person name="Debuchy R."/>
            <person name="Gladieux P."/>
            <person name="Thoren M.H."/>
            <person name="Johannesson H."/>
        </authorList>
    </citation>
    <scope>NUCLEOTIDE SEQUENCE</scope>
    <source>
        <strain evidence="5">CBS 123565</strain>
    </source>
</reference>
<evidence type="ECO:0000313" key="6">
    <source>
        <dbReference type="Proteomes" id="UP001304895"/>
    </source>
</evidence>
<organism evidence="5 6">
    <name type="scientific">Trichocladium antarcticum</name>
    <dbReference type="NCBI Taxonomy" id="1450529"/>
    <lineage>
        <taxon>Eukaryota</taxon>
        <taxon>Fungi</taxon>
        <taxon>Dikarya</taxon>
        <taxon>Ascomycota</taxon>
        <taxon>Pezizomycotina</taxon>
        <taxon>Sordariomycetes</taxon>
        <taxon>Sordariomycetidae</taxon>
        <taxon>Sordariales</taxon>
        <taxon>Chaetomiaceae</taxon>
        <taxon>Trichocladium</taxon>
    </lineage>
</organism>
<feature type="domain" description="BRO1" evidence="4">
    <location>
        <begin position="1"/>
        <end position="438"/>
    </location>
</feature>
<dbReference type="InterPro" id="IPR037505">
    <property type="entry name" value="pH-resp_palC"/>
</dbReference>
<protein>
    <recommendedName>
        <fullName evidence="2">pH-response regulator protein palC</fullName>
    </recommendedName>
</protein>
<dbReference type="PANTHER" id="PTHR40463">
    <property type="entry name" value="PH-RESPONSE REGULATOR PROTEIN PALC"/>
    <property type="match status" value="1"/>
</dbReference>
<dbReference type="GO" id="GO:0005886">
    <property type="term" value="C:plasma membrane"/>
    <property type="evidence" value="ECO:0007669"/>
    <property type="project" value="TreeGrafter"/>
</dbReference>
<name>A0AAN6UP34_9PEZI</name>
<dbReference type="GO" id="GO:0071467">
    <property type="term" value="P:cellular response to pH"/>
    <property type="evidence" value="ECO:0007669"/>
    <property type="project" value="InterPro"/>
</dbReference>
<evidence type="ECO:0000256" key="3">
    <source>
        <dbReference type="SAM" id="MobiDB-lite"/>
    </source>
</evidence>
<reference evidence="5" key="1">
    <citation type="journal article" date="2023" name="Mol. Phylogenet. Evol.">
        <title>Genome-scale phylogeny and comparative genomics of the fungal order Sordariales.</title>
        <authorList>
            <person name="Hensen N."/>
            <person name="Bonometti L."/>
            <person name="Westerberg I."/>
            <person name="Brannstrom I.O."/>
            <person name="Guillou S."/>
            <person name="Cros-Aarteil S."/>
            <person name="Calhoun S."/>
            <person name="Haridas S."/>
            <person name="Kuo A."/>
            <person name="Mondo S."/>
            <person name="Pangilinan J."/>
            <person name="Riley R."/>
            <person name="LaButti K."/>
            <person name="Andreopoulos B."/>
            <person name="Lipzen A."/>
            <person name="Chen C."/>
            <person name="Yan M."/>
            <person name="Daum C."/>
            <person name="Ng V."/>
            <person name="Clum A."/>
            <person name="Steindorff A."/>
            <person name="Ohm R.A."/>
            <person name="Martin F."/>
            <person name="Silar P."/>
            <person name="Natvig D.O."/>
            <person name="Lalanne C."/>
            <person name="Gautier V."/>
            <person name="Ament-Velasquez S.L."/>
            <person name="Kruys A."/>
            <person name="Hutchinson M.I."/>
            <person name="Powell A.J."/>
            <person name="Barry K."/>
            <person name="Miller A.N."/>
            <person name="Grigoriev I.V."/>
            <person name="Debuchy R."/>
            <person name="Gladieux P."/>
            <person name="Hiltunen Thoren M."/>
            <person name="Johannesson H."/>
        </authorList>
    </citation>
    <scope>NUCLEOTIDE SEQUENCE</scope>
    <source>
        <strain evidence="5">CBS 123565</strain>
    </source>
</reference>
<dbReference type="InterPro" id="IPR038499">
    <property type="entry name" value="BRO1_sf"/>
</dbReference>
<accession>A0AAN6UP34</accession>
<dbReference type="EMBL" id="MU853403">
    <property type="protein sequence ID" value="KAK4136453.1"/>
    <property type="molecule type" value="Genomic_DNA"/>
</dbReference>
<sequence length="471" mass="50771">MPYPFVLPTTSSFSFSSSVTSESHPSLPLQASTHRGVVRDTLKKHKRLPTTSHAPSLPSVITALQTYLPYLLAVEAGLSNNPIHGEQVLVTLKTAPQIEWRPTLSNSPHPGREPPRIKIHSLAHELVFTLSTLANAHTLLARAALQPLHQTTTAPVGTAARQTAVATATRHLLDAAAIYAHLTSLAAPPPPTQCADLAPALLLAQRALALAEATLLAVLKDDPYPAAAAQARNPHDTEWMYKAPDMPKVRAHLFARLCLAAAEHAAQACALAGQARASEGFERYLEDLRRTSRARACRFFGVDAELGGETGKAIAWLRAGLGELGVRRKGDEGKGSGGGFRGLKKEWGARREDKKVERGLDWGADAGKLEETRVIEMLEAKWTKQNDMMLTQAIPPTGPLLAQMPSGREIHSIKPFEPPVLSADVLEAMRAPPERSDEIGNYPSSDEETAVDPSPVGGRSGDYRTGTPSYF</sequence>
<evidence type="ECO:0000256" key="2">
    <source>
        <dbReference type="ARBA" id="ARBA00022193"/>
    </source>
</evidence>
<proteinExistence type="inferred from homology"/>
<dbReference type="PANTHER" id="PTHR40463:SF1">
    <property type="entry name" value="PH-RESPONSE REGULATOR PROTEIN PALC"/>
    <property type="match status" value="1"/>
</dbReference>
<evidence type="ECO:0000256" key="1">
    <source>
        <dbReference type="ARBA" id="ARBA00010997"/>
    </source>
</evidence>
<evidence type="ECO:0000259" key="4">
    <source>
        <dbReference type="PROSITE" id="PS51180"/>
    </source>
</evidence>
<comment type="caution">
    <text evidence="5">The sequence shown here is derived from an EMBL/GenBank/DDBJ whole genome shotgun (WGS) entry which is preliminary data.</text>
</comment>
<feature type="region of interest" description="Disordered" evidence="3">
    <location>
        <begin position="427"/>
        <end position="471"/>
    </location>
</feature>